<evidence type="ECO:0000256" key="1">
    <source>
        <dbReference type="ARBA" id="ARBA00006439"/>
    </source>
</evidence>
<dbReference type="Pfam" id="PF07428">
    <property type="entry name" value="Tri3"/>
    <property type="match status" value="1"/>
</dbReference>
<evidence type="ECO:0000256" key="3">
    <source>
        <dbReference type="SAM" id="MobiDB-lite"/>
    </source>
</evidence>
<dbReference type="InterPro" id="IPR023213">
    <property type="entry name" value="CAT-like_dom_sf"/>
</dbReference>
<dbReference type="InterPro" id="IPR009992">
    <property type="entry name" value="Tri3/Sat12/Sat16/Mac1"/>
</dbReference>
<feature type="region of interest" description="Disordered" evidence="3">
    <location>
        <begin position="1"/>
        <end position="20"/>
    </location>
</feature>
<gene>
    <name evidence="4" type="ORF">NEOLEDRAFT_491534</name>
</gene>
<comment type="similarity">
    <text evidence="1">Belongs to the trichothecene O-acetyltransferase family.</text>
</comment>
<reference evidence="4 5" key="1">
    <citation type="journal article" date="2016" name="Mol. Biol. Evol.">
        <title>Comparative Genomics of Early-Diverging Mushroom-Forming Fungi Provides Insights into the Origins of Lignocellulose Decay Capabilities.</title>
        <authorList>
            <person name="Nagy L.G."/>
            <person name="Riley R."/>
            <person name="Tritt A."/>
            <person name="Adam C."/>
            <person name="Daum C."/>
            <person name="Floudas D."/>
            <person name="Sun H."/>
            <person name="Yadav J.S."/>
            <person name="Pangilinan J."/>
            <person name="Larsson K.H."/>
            <person name="Matsuura K."/>
            <person name="Barry K."/>
            <person name="Labutti K."/>
            <person name="Kuo R."/>
            <person name="Ohm R.A."/>
            <person name="Bhattacharya S.S."/>
            <person name="Shirouzu T."/>
            <person name="Yoshinaga Y."/>
            <person name="Martin F.M."/>
            <person name="Grigoriev I.V."/>
            <person name="Hibbett D.S."/>
        </authorList>
    </citation>
    <scope>NUCLEOTIDE SEQUENCE [LARGE SCALE GENOMIC DNA]</scope>
    <source>
        <strain evidence="4 5">HHB14362 ss-1</strain>
    </source>
</reference>
<sequence length="308" mass="33942">MQNDGIQVFHSNDQSRIRQNPSRLQDRINRPGHAPLPSTHCLTSQSSVPRDRIWYRKLWGLEASMALCSYALPGMADIILSCHLSPPPGMSVHIDEALMKAAVRILRFEHPTIAAKCAFPKLEEGAVPQSSDGFLAYEVPASEEDVDHWLNEVVIVHTDATREHGDIQTALTIITRELGGVGRKRSTALFELHFIPGLAGDHTCGVLLRVGHALCDGIGCFLLLDMLNAKIASLMSDAQRAQQELPWGEEVARLTGAVPDRVKVPWAPEKIQEDEVMLGKLREAITIPKHSDVGTYSGRPPPATTQRH</sequence>
<evidence type="ECO:0008006" key="6">
    <source>
        <dbReference type="Google" id="ProtNLM"/>
    </source>
</evidence>
<dbReference type="AlphaFoldDB" id="A0A165VPB3"/>
<evidence type="ECO:0000256" key="2">
    <source>
        <dbReference type="ARBA" id="ARBA00022679"/>
    </source>
</evidence>
<dbReference type="Gene3D" id="3.30.559.10">
    <property type="entry name" value="Chloramphenicol acetyltransferase-like domain"/>
    <property type="match status" value="1"/>
</dbReference>
<evidence type="ECO:0000313" key="4">
    <source>
        <dbReference type="EMBL" id="KZT29979.1"/>
    </source>
</evidence>
<accession>A0A165VPB3</accession>
<proteinExistence type="inferred from homology"/>
<dbReference type="InParanoid" id="A0A165VPB3"/>
<dbReference type="Proteomes" id="UP000076761">
    <property type="component" value="Unassembled WGS sequence"/>
</dbReference>
<keyword evidence="2" id="KW-0808">Transferase</keyword>
<organism evidence="4 5">
    <name type="scientific">Neolentinus lepideus HHB14362 ss-1</name>
    <dbReference type="NCBI Taxonomy" id="1314782"/>
    <lineage>
        <taxon>Eukaryota</taxon>
        <taxon>Fungi</taxon>
        <taxon>Dikarya</taxon>
        <taxon>Basidiomycota</taxon>
        <taxon>Agaricomycotina</taxon>
        <taxon>Agaricomycetes</taxon>
        <taxon>Gloeophyllales</taxon>
        <taxon>Gloeophyllaceae</taxon>
        <taxon>Neolentinus</taxon>
    </lineage>
</organism>
<protein>
    <recommendedName>
        <fullName evidence="6">Diacylglycerol O-acyltransferase</fullName>
    </recommendedName>
</protein>
<keyword evidence="5" id="KW-1185">Reference proteome</keyword>
<evidence type="ECO:0000313" key="5">
    <source>
        <dbReference type="Proteomes" id="UP000076761"/>
    </source>
</evidence>
<dbReference type="OrthoDB" id="3235423at2759"/>
<dbReference type="GO" id="GO:0043386">
    <property type="term" value="P:mycotoxin biosynthetic process"/>
    <property type="evidence" value="ECO:0007669"/>
    <property type="project" value="InterPro"/>
</dbReference>
<dbReference type="EMBL" id="KV425553">
    <property type="protein sequence ID" value="KZT29979.1"/>
    <property type="molecule type" value="Genomic_DNA"/>
</dbReference>
<name>A0A165VPB3_9AGAM</name>
<dbReference type="GO" id="GO:0016407">
    <property type="term" value="F:acetyltransferase activity"/>
    <property type="evidence" value="ECO:0007669"/>
    <property type="project" value="InterPro"/>
</dbReference>